<dbReference type="Proteomes" id="UP001180531">
    <property type="component" value="Unassembled WGS sequence"/>
</dbReference>
<keyword evidence="2" id="KW-1185">Reference proteome</keyword>
<evidence type="ECO:0000313" key="2">
    <source>
        <dbReference type="Proteomes" id="UP001180531"/>
    </source>
</evidence>
<gene>
    <name evidence="1" type="ORF">RM609_32490</name>
</gene>
<evidence type="ECO:0000313" key="1">
    <source>
        <dbReference type="EMBL" id="MDT0453763.1"/>
    </source>
</evidence>
<sequence length="47" mass="5228">MNTTTWAADFLAAVQDLHTDGEEVRFTIHTSEEGADYWPAGQSDVRS</sequence>
<accession>A0ABU2SXN1</accession>
<reference evidence="1" key="1">
    <citation type="submission" date="2024-05" db="EMBL/GenBank/DDBJ databases">
        <title>30 novel species of actinomycetes from the DSMZ collection.</title>
        <authorList>
            <person name="Nouioui I."/>
        </authorList>
    </citation>
    <scope>NUCLEOTIDE SEQUENCE</scope>
    <source>
        <strain evidence="1">DSM 40473</strain>
    </source>
</reference>
<dbReference type="RefSeq" id="WP_311615943.1">
    <property type="nucleotide sequence ID" value="NZ_JAVRFI010000036.1"/>
</dbReference>
<protein>
    <submittedName>
        <fullName evidence="1">Uncharacterized protein</fullName>
    </submittedName>
</protein>
<proteinExistence type="predicted"/>
<name>A0ABU2SXN1_9ACTN</name>
<organism evidence="1 2">
    <name type="scientific">Streptomyces hesseae</name>
    <dbReference type="NCBI Taxonomy" id="3075519"/>
    <lineage>
        <taxon>Bacteria</taxon>
        <taxon>Bacillati</taxon>
        <taxon>Actinomycetota</taxon>
        <taxon>Actinomycetes</taxon>
        <taxon>Kitasatosporales</taxon>
        <taxon>Streptomycetaceae</taxon>
        <taxon>Streptomyces</taxon>
    </lineage>
</organism>
<comment type="caution">
    <text evidence="1">The sequence shown here is derived from an EMBL/GenBank/DDBJ whole genome shotgun (WGS) entry which is preliminary data.</text>
</comment>
<dbReference type="EMBL" id="JAVRFI010000036">
    <property type="protein sequence ID" value="MDT0453763.1"/>
    <property type="molecule type" value="Genomic_DNA"/>
</dbReference>